<proteinExistence type="predicted"/>
<reference evidence="1 2" key="1">
    <citation type="submission" date="2019-09" db="EMBL/GenBank/DDBJ databases">
        <title>The hologenome of the rock-dwelling lichen Lasallia pustulata.</title>
        <authorList>
            <person name="Greshake Tzovaras B."/>
            <person name="Segers F."/>
            <person name="Bicker A."/>
            <person name="Dal Grande F."/>
            <person name="Otte J."/>
            <person name="Hankeln T."/>
            <person name="Schmitt I."/>
            <person name="Ebersberger I."/>
        </authorList>
    </citation>
    <scope>NUCLEOTIDE SEQUENCE [LARGE SCALE GENOMIC DNA]</scope>
    <source>
        <strain evidence="1">A1-1</strain>
    </source>
</reference>
<dbReference type="Proteomes" id="UP000324767">
    <property type="component" value="Unassembled WGS sequence"/>
</dbReference>
<dbReference type="EMBL" id="VXIT01000002">
    <property type="protein sequence ID" value="KAA6415118.1"/>
    <property type="molecule type" value="Genomic_DNA"/>
</dbReference>
<gene>
    <name evidence="1" type="ORF">FRX48_01870</name>
</gene>
<sequence>MRRTAPTVQQLLGTWRWAYRTGEERFLETNGEAESDYAWLATKGSPTTISSDVCASTLVAYVLVPLNATSRERSKIPTPWKTIDMTDDPQKQHHANVDKITSKLCFMQ</sequence>
<evidence type="ECO:0000313" key="2">
    <source>
        <dbReference type="Proteomes" id="UP000324767"/>
    </source>
</evidence>
<evidence type="ECO:0000313" key="1">
    <source>
        <dbReference type="EMBL" id="KAA6415118.1"/>
    </source>
</evidence>
<protein>
    <submittedName>
        <fullName evidence="1">Uncharacterized protein</fullName>
    </submittedName>
</protein>
<dbReference type="AlphaFoldDB" id="A0A5M8Q1Y4"/>
<name>A0A5M8Q1Y4_9LECA</name>
<comment type="caution">
    <text evidence="1">The sequence shown here is derived from an EMBL/GenBank/DDBJ whole genome shotgun (WGS) entry which is preliminary data.</text>
</comment>
<accession>A0A5M8Q1Y4</accession>
<organism evidence="1 2">
    <name type="scientific">Lasallia pustulata</name>
    <dbReference type="NCBI Taxonomy" id="136370"/>
    <lineage>
        <taxon>Eukaryota</taxon>
        <taxon>Fungi</taxon>
        <taxon>Dikarya</taxon>
        <taxon>Ascomycota</taxon>
        <taxon>Pezizomycotina</taxon>
        <taxon>Lecanoromycetes</taxon>
        <taxon>OSLEUM clade</taxon>
        <taxon>Umbilicariomycetidae</taxon>
        <taxon>Umbilicariales</taxon>
        <taxon>Umbilicariaceae</taxon>
        <taxon>Lasallia</taxon>
    </lineage>
</organism>